<accession>A0A8I0T5D4</accession>
<keyword evidence="2 5" id="KW-0812">Transmembrane</keyword>
<feature type="transmembrane region" description="Helical" evidence="5">
    <location>
        <begin position="263"/>
        <end position="281"/>
    </location>
</feature>
<feature type="transmembrane region" description="Helical" evidence="5">
    <location>
        <begin position="171"/>
        <end position="191"/>
    </location>
</feature>
<feature type="transmembrane region" description="Helical" evidence="5">
    <location>
        <begin position="33"/>
        <end position="51"/>
    </location>
</feature>
<feature type="domain" description="EamA" evidence="6">
    <location>
        <begin position="141"/>
        <end position="278"/>
    </location>
</feature>
<comment type="subcellular location">
    <subcellularLocation>
        <location evidence="1">Membrane</location>
        <topology evidence="1">Multi-pass membrane protein</topology>
    </subcellularLocation>
</comment>
<feature type="domain" description="EamA" evidence="6">
    <location>
        <begin position="8"/>
        <end position="131"/>
    </location>
</feature>
<evidence type="ECO:0000259" key="6">
    <source>
        <dbReference type="Pfam" id="PF00892"/>
    </source>
</evidence>
<feature type="transmembrane region" description="Helical" evidence="5">
    <location>
        <begin position="7"/>
        <end position="27"/>
    </location>
</feature>
<comment type="caution">
    <text evidence="7">The sequence shown here is derived from an EMBL/GenBank/DDBJ whole genome shotgun (WGS) entry which is preliminary data.</text>
</comment>
<evidence type="ECO:0000256" key="4">
    <source>
        <dbReference type="ARBA" id="ARBA00023136"/>
    </source>
</evidence>
<dbReference type="InterPro" id="IPR050638">
    <property type="entry name" value="AA-Vitamin_Transporters"/>
</dbReference>
<dbReference type="InterPro" id="IPR037185">
    <property type="entry name" value="EmrE-like"/>
</dbReference>
<feature type="transmembrane region" description="Helical" evidence="5">
    <location>
        <begin position="117"/>
        <end position="134"/>
    </location>
</feature>
<evidence type="ECO:0000313" key="7">
    <source>
        <dbReference type="EMBL" id="MBE0347118.1"/>
    </source>
</evidence>
<evidence type="ECO:0000256" key="5">
    <source>
        <dbReference type="SAM" id="Phobius"/>
    </source>
</evidence>
<feature type="transmembrane region" description="Helical" evidence="5">
    <location>
        <begin position="238"/>
        <end position="257"/>
    </location>
</feature>
<dbReference type="EMBL" id="AQHF01000026">
    <property type="protein sequence ID" value="MBE0347118.1"/>
    <property type="molecule type" value="Genomic_DNA"/>
</dbReference>
<feature type="transmembrane region" description="Helical" evidence="5">
    <location>
        <begin position="140"/>
        <end position="159"/>
    </location>
</feature>
<keyword evidence="8" id="KW-1185">Reference proteome</keyword>
<organism evidence="7 8">
    <name type="scientific">Pseudoalteromonas peptidolytica F12-50-A1</name>
    <dbReference type="NCBI Taxonomy" id="1315280"/>
    <lineage>
        <taxon>Bacteria</taxon>
        <taxon>Pseudomonadati</taxon>
        <taxon>Pseudomonadota</taxon>
        <taxon>Gammaproteobacteria</taxon>
        <taxon>Alteromonadales</taxon>
        <taxon>Pseudoalteromonadaceae</taxon>
        <taxon>Pseudoalteromonas</taxon>
    </lineage>
</organism>
<proteinExistence type="predicted"/>
<reference evidence="7 8" key="1">
    <citation type="submission" date="2015-06" db="EMBL/GenBank/DDBJ databases">
        <title>Genome sequence of Pseudoalteromonas peptidolytica.</title>
        <authorList>
            <person name="Xie B.-B."/>
            <person name="Rong J.-C."/>
            <person name="Qin Q.-L."/>
            <person name="Zhang Y.-Z."/>
        </authorList>
    </citation>
    <scope>NUCLEOTIDE SEQUENCE [LARGE SCALE GENOMIC DNA]</scope>
    <source>
        <strain evidence="7 8">F12-50-A1</strain>
    </source>
</reference>
<feature type="transmembrane region" description="Helical" evidence="5">
    <location>
        <begin position="88"/>
        <end position="108"/>
    </location>
</feature>
<dbReference type="RefSeq" id="WP_147389383.1">
    <property type="nucleotide sequence ID" value="NZ_AQHF01000026.1"/>
</dbReference>
<sequence length="296" mass="32751">MKLKDFALAILVTAIWGWNFSIIKLGLDTLDPFMLAGLRFLFCAIPLIFFIERPNTSIKAIAFYGLLFGTGVWGMVNLGVYLGVSAGVASLLLQFSAFFTVFFGMIFFKEKVGLQQWIGFSLAMLGLLLVLNLTDGSVSYLGVAFVLLGALCWALTNVVVKQVKPNNVFSFVVWACLFSAFPLFLLGYFVNGAEAMLLMTKNINSMALFSIFFQIYPATLFSFWIWSSLMKQYPISTVAPISLVVPLFGLMGSMVIFNEEINAKKIIAFALILTGLIVGLFGNKFYRMLVPAPKQA</sequence>
<feature type="transmembrane region" description="Helical" evidence="5">
    <location>
        <begin position="203"/>
        <end position="226"/>
    </location>
</feature>
<dbReference type="GO" id="GO:0016020">
    <property type="term" value="C:membrane"/>
    <property type="evidence" value="ECO:0007669"/>
    <property type="project" value="UniProtKB-SubCell"/>
</dbReference>
<dbReference type="Gene3D" id="1.10.3730.20">
    <property type="match status" value="1"/>
</dbReference>
<evidence type="ECO:0000313" key="8">
    <source>
        <dbReference type="Proteomes" id="UP000660708"/>
    </source>
</evidence>
<protein>
    <submittedName>
        <fullName evidence="7">O-acetylserine/cysteine efflux transporter</fullName>
    </submittedName>
</protein>
<keyword evidence="3 5" id="KW-1133">Transmembrane helix</keyword>
<dbReference type="SUPFAM" id="SSF103481">
    <property type="entry name" value="Multidrug resistance efflux transporter EmrE"/>
    <property type="match status" value="2"/>
</dbReference>
<dbReference type="PANTHER" id="PTHR32322:SF9">
    <property type="entry name" value="AMINO-ACID METABOLITE EFFLUX PUMP-RELATED"/>
    <property type="match status" value="1"/>
</dbReference>
<feature type="transmembrane region" description="Helical" evidence="5">
    <location>
        <begin position="63"/>
        <end position="82"/>
    </location>
</feature>
<evidence type="ECO:0000256" key="2">
    <source>
        <dbReference type="ARBA" id="ARBA00022692"/>
    </source>
</evidence>
<evidence type="ECO:0000256" key="1">
    <source>
        <dbReference type="ARBA" id="ARBA00004141"/>
    </source>
</evidence>
<name>A0A8I0T5D4_9GAMM</name>
<dbReference type="Pfam" id="PF00892">
    <property type="entry name" value="EamA"/>
    <property type="match status" value="2"/>
</dbReference>
<gene>
    <name evidence="7" type="primary">eamA</name>
    <name evidence="7" type="ORF">PPEP_a1516</name>
</gene>
<evidence type="ECO:0000256" key="3">
    <source>
        <dbReference type="ARBA" id="ARBA00022989"/>
    </source>
</evidence>
<dbReference type="InterPro" id="IPR000620">
    <property type="entry name" value="EamA_dom"/>
</dbReference>
<keyword evidence="4 5" id="KW-0472">Membrane</keyword>
<dbReference type="Proteomes" id="UP000660708">
    <property type="component" value="Unassembled WGS sequence"/>
</dbReference>
<dbReference type="PANTHER" id="PTHR32322">
    <property type="entry name" value="INNER MEMBRANE TRANSPORTER"/>
    <property type="match status" value="1"/>
</dbReference>
<dbReference type="AlphaFoldDB" id="A0A8I0T5D4"/>